<feature type="domain" description="Ig-like" evidence="12">
    <location>
        <begin position="484"/>
        <end position="576"/>
    </location>
</feature>
<feature type="region of interest" description="Disordered" evidence="11">
    <location>
        <begin position="1615"/>
        <end position="1732"/>
    </location>
</feature>
<dbReference type="SUPFAM" id="SSF48726">
    <property type="entry name" value="Immunoglobulin"/>
    <property type="match status" value="12"/>
</dbReference>
<dbReference type="Ensembl" id="ENSSFOT00015037061.2">
    <property type="protein sequence ID" value="ENSSFOP00015036666.2"/>
    <property type="gene ID" value="ENSSFOG00015023312.2"/>
</dbReference>
<feature type="compositionally biased region" description="Basic residues" evidence="11">
    <location>
        <begin position="651"/>
        <end position="661"/>
    </location>
</feature>
<keyword evidence="9" id="KW-0325">Glycoprotein</keyword>
<dbReference type="FunFam" id="2.60.40.10:FF:000537">
    <property type="entry name" value="immunoglobulin superfamily member 10"/>
    <property type="match status" value="1"/>
</dbReference>
<dbReference type="Pfam" id="PF13927">
    <property type="entry name" value="Ig_3"/>
    <property type="match status" value="5"/>
</dbReference>
<organism evidence="13 14">
    <name type="scientific">Scleropages formosus</name>
    <name type="common">Asian bonytongue</name>
    <name type="synonym">Osteoglossum formosum</name>
    <dbReference type="NCBI Taxonomy" id="113540"/>
    <lineage>
        <taxon>Eukaryota</taxon>
        <taxon>Metazoa</taxon>
        <taxon>Chordata</taxon>
        <taxon>Craniata</taxon>
        <taxon>Vertebrata</taxon>
        <taxon>Euteleostomi</taxon>
        <taxon>Actinopterygii</taxon>
        <taxon>Neopterygii</taxon>
        <taxon>Teleostei</taxon>
        <taxon>Osteoglossocephala</taxon>
        <taxon>Osteoglossomorpha</taxon>
        <taxon>Osteoglossiformes</taxon>
        <taxon>Osteoglossidae</taxon>
        <taxon>Scleropages</taxon>
    </lineage>
</organism>
<evidence type="ECO:0000256" key="6">
    <source>
        <dbReference type="ARBA" id="ARBA00022989"/>
    </source>
</evidence>
<feature type="region of interest" description="Disordered" evidence="11">
    <location>
        <begin position="1180"/>
        <end position="1226"/>
    </location>
</feature>
<evidence type="ECO:0000313" key="14">
    <source>
        <dbReference type="Proteomes" id="UP000694397"/>
    </source>
</evidence>
<evidence type="ECO:0000256" key="5">
    <source>
        <dbReference type="ARBA" id="ARBA00022737"/>
    </source>
</evidence>
<dbReference type="InterPro" id="IPR007110">
    <property type="entry name" value="Ig-like_dom"/>
</dbReference>
<feature type="compositionally biased region" description="Low complexity" evidence="11">
    <location>
        <begin position="1713"/>
        <end position="1724"/>
    </location>
</feature>
<keyword evidence="8" id="KW-1015">Disulfide bond</keyword>
<keyword evidence="10" id="KW-0393">Immunoglobulin domain</keyword>
<feature type="domain" description="Ig-like" evidence="12">
    <location>
        <begin position="1923"/>
        <end position="2013"/>
    </location>
</feature>
<evidence type="ECO:0000256" key="3">
    <source>
        <dbReference type="ARBA" id="ARBA00022692"/>
    </source>
</evidence>
<dbReference type="GO" id="GO:0016020">
    <property type="term" value="C:membrane"/>
    <property type="evidence" value="ECO:0007669"/>
    <property type="project" value="UniProtKB-SubCell"/>
</dbReference>
<feature type="domain" description="Ig-like" evidence="12">
    <location>
        <begin position="2023"/>
        <end position="2114"/>
    </location>
</feature>
<evidence type="ECO:0000256" key="7">
    <source>
        <dbReference type="ARBA" id="ARBA00023136"/>
    </source>
</evidence>
<dbReference type="PANTHER" id="PTHR45842:SF4">
    <property type="entry name" value="MATRIX-REMODELING-ASSOCIATED PROTEIN 5"/>
    <property type="match status" value="1"/>
</dbReference>
<feature type="domain" description="Ig-like" evidence="12">
    <location>
        <begin position="400"/>
        <end position="472"/>
    </location>
</feature>
<feature type="region of interest" description="Disordered" evidence="11">
    <location>
        <begin position="763"/>
        <end position="798"/>
    </location>
</feature>
<feature type="compositionally biased region" description="Polar residues" evidence="11">
    <location>
        <begin position="705"/>
        <end position="714"/>
    </location>
</feature>
<dbReference type="InterPro" id="IPR003599">
    <property type="entry name" value="Ig_sub"/>
</dbReference>
<sequence length="2705" mass="298872">MMHGNDVHDISSAAFRDLSSLQVLKMSYNKLKVISGKMLLGLSGLIRLYLDHNRIEFIQPDAFQGMTALRLLHLEGNYLQQLHPSTFATFSVLHYFHLSGLKLVHLSDNGLTTLPIQLLKSMPQLESVFLHGNPWTCDCRLKWLLEWSTHSPGVLKCRKDKAYPKGQLCPMCSSPVRLRRKEISELEDLTCTAPNIIIPEKEAVAEEKQTELLPVKHFRVPFGNITLNLTDENGNKVDLDCDISEPTESSKIAFENISSQQIAANVSLFLDAECPVDRENYEKLWKLIAYYSEVPVHLQREIMLSKEPKLSYRYRQDTEKDAYYYTGVRANILSNPAWLMQSVVKIQLNRPQSSPKSIKLNMSTRFTQTLETEIVRRQRREWVMIEHKNSTRTAVSIAVGAVSEMDCRVLSSGDPYIQWMLPDGSKVTATYSSTDNRIFVSSTGKLVIKNVRHSDSGIYYCIAQVKDELDVLPFRLSVEDSSDPSPGSELGPPVSKLVGESISLPCVSSGTPDAHLNWILPDQQLLNHSTNSSRAVVYLNGTLFLAQSQLTDSGYYKCVTLNQHGIDTMATKVIITRRPLVRPLRKFPMRPQSASGVSTRIKAMMDDIEESSGDDRVQEEASSKQINNLSQRRGQKSSPRGNPLMSSGGQPHRRRKPIRKGSRVDDKKNVTAMRRKVNMSSKKIDPEQWANILAKIRNKINAKTTTPSSVQTYAPATKKQSKESVTSKPDLPESYSNSRGSSIDDMNLQEEGFYVITTTHIPSHPTRDLFESEPFDSNDQTERISQIPTSKTNTEPDAVTTSIHIAQPTSGPQESSLGTSNAERENTENGLNILTSTLYSVTFQESKSTTTEKIPGIIVSNVMERSNNLRGSEANINIRTTESSQKGGFSHKISGDSEPHTHGYMEDLFKTAAEYEIKNLVTEHYPNDLFKFLTTASPATKPGISGNAGPEILSKSKSSHRRTSWNLRRKSYTRRKPIRITIGPSNPLQNPLFSTVRSTLSRAPLYESDLVATAETTPTSHLQTELSSTVATSAAATITYYFNKHQESSGIVSLTDDTGAVLQNKPDELSEMKISSTVMEEVQDSRLTTPPNYFFQSASLVTPTASTVWLNENQKIDEAPTVKSLATAPIHEAESLVTGQEVSTNTSLLTSSSFERNYGETTAGGFTPSVNPSVPTWDSDTRLGGMPGKIPTSEEITHESKDSEQTPVSRNTQIMRGATKQNTNDKAQEGNEALLSFQLEPKKPLIPGFPNLGFNQAETTLTSKKPTTIFTESQNLQNNASGHHTHIAENKEIDKSPQMHSFPSAESIITPTSTSTISTTTVTSATSAHPALWSNIPSPDSQKNKVNPGSSQIGINYIPNRNSGRIPGSNQRYPYNTNIRYPPVFRRPHINKTPEKVRPPVINPTKLSVESRQHLLNNVKATVPKSEVRNTPTAPFNARKTTTRAPTVTTASSLPEKTIFHSQNHLGPKTEPKKPSQSTDVIQSVSHQQKPPSEETALHSLDEQRTKAETNKLSLSTNVIQNVSHQVKPSAKQTTVNTLDHLETKAEPRKPSQSIDVIQNVSHQQKPSSEETALHSQDGQSTIANPQKPSQRIEIIHNVSHQQKPASEEIIHHPLDGMGTKAKPQYPSQNTDIIPNVSHQQNSSSKEIVLHPQDEMRTKSQSYKPSQSSGIIQNVSHQQKSSSEETIRVSQDGLRTNAESQKPSQSTDVTRNVSQQQKPSSSVPFERGRPKITTTNLHMISVNAQTDAFLPCDTVGDPKPFLAWTKISTGVIITPNTKTQRFEVKPNGTFVIRNVHLLDRGQYLCTAQNQYGVDKMMVTLVVLAQQPTILTPRLHDATVHLGNDTSFDCQVQGLPTPHISWMLPNGTILRSVSAAKQHIMLLHNGTLRIHGASYQDRGMYKCIASNSAGADVLSVRLHITALPPVIQQRRAESLTFSEGQAIHVDCTVKGAPLPVIYWVIPDGTHLRPSQFVNGKLFVFPNGTLYIRNLSTKDSGTYECKATNAVGVAKRTISLLVKESISTAKITSSSPKKTDVTYGGQLHLDCIASGDPGPRIIWRIPSKKLVDADYSFDPRIKVFSNGTLTVQAVTEKDEGDYLCVARNKMGDDYVLLKVSVMMKPAKIEFKQVASQKVSYGGSLKVDCIASGLPDPEIRWGLPDGTMVDSITQSDDSGVRTRRFVVFDNGTLYFNDVGMKEEGDYTCYAENQIGKDEMKIHVKIVVDPPAIKNKTYETLRVSYGDSVSLRCHAKGEPPPSVTWFSPTNRIIAPASDKYHIHNDGTLVIQKAQRFDTGNYTCVARNTIGQDKNVVGVEVLVSSPTINGQQGVASTVRETGFRDQRKLLDCNAEGTPAPRVMWVLPENVVLPAPYYGSRMMVHRNGTLDIRSLRKTDSVQLVCVARNEGGEARLAVHLDVRDTLEKPHLRSPQAETLSLTVGTALTVNCSLEGHPAPRITWILPSGTLLPSGTQLSRFIHRPDGTLFISNPTESDVGTYRCMGTNPAGQAERTVTLELAKRVEVTNRHSSVISIINGENLQLHCSSGGGPQTKLSWTLPSGVVLTRPERNGRFTVLPNGTLTVQQASVYDRGTYSCRSENDIGTSLLTVPVIVIAYPPRITSGPAPVTYARAGVAIQLNCMATGIPRAEVIWEMPDKMQLTATNMPKVFGNKYLHPQGSLIIQNPSSRDMGYYKCIAKNVIGTDTKTTYLHVF</sequence>
<dbReference type="OrthoDB" id="10062932at2759"/>
<dbReference type="InterPro" id="IPR032675">
    <property type="entry name" value="LRR_dom_sf"/>
</dbReference>
<dbReference type="Pfam" id="PF13855">
    <property type="entry name" value="LRR_8"/>
    <property type="match status" value="1"/>
</dbReference>
<dbReference type="Proteomes" id="UP000694397">
    <property type="component" value="Chromosome 12"/>
</dbReference>
<dbReference type="InterPro" id="IPR003591">
    <property type="entry name" value="Leu-rich_rpt_typical-subtyp"/>
</dbReference>
<dbReference type="PANTHER" id="PTHR45842">
    <property type="entry name" value="SYNAPTIC ADHESION-LIKE MOLECULE SALM"/>
    <property type="match status" value="1"/>
</dbReference>
<accession>A0A8C9SBM6</accession>
<keyword evidence="4" id="KW-0732">Signal</keyword>
<dbReference type="InterPro" id="IPR000483">
    <property type="entry name" value="Cys-rich_flank_reg_C"/>
</dbReference>
<feature type="domain" description="Ig-like" evidence="12">
    <location>
        <begin position="1827"/>
        <end position="1918"/>
    </location>
</feature>
<dbReference type="SUPFAM" id="SSF52058">
    <property type="entry name" value="L domain-like"/>
    <property type="match status" value="1"/>
</dbReference>
<feature type="domain" description="Ig-like" evidence="12">
    <location>
        <begin position="2119"/>
        <end position="2219"/>
    </location>
</feature>
<keyword evidence="7" id="KW-0472">Membrane</keyword>
<dbReference type="InterPro" id="IPR050467">
    <property type="entry name" value="LRFN"/>
</dbReference>
<dbReference type="FunFam" id="2.60.40.10:FF:000621">
    <property type="entry name" value="Immunoglobulin superfamily member 10"/>
    <property type="match status" value="1"/>
</dbReference>
<keyword evidence="2" id="KW-0433">Leucine-rich repeat</keyword>
<feature type="compositionally biased region" description="Polar residues" evidence="11">
    <location>
        <begin position="1551"/>
        <end position="1567"/>
    </location>
</feature>
<feature type="compositionally biased region" description="Low complexity" evidence="11">
    <location>
        <begin position="1438"/>
        <end position="1451"/>
    </location>
</feature>
<dbReference type="Gene3D" id="3.80.10.10">
    <property type="entry name" value="Ribonuclease Inhibitor"/>
    <property type="match status" value="1"/>
</dbReference>
<feature type="compositionally biased region" description="Basic and acidic residues" evidence="11">
    <location>
        <begin position="613"/>
        <end position="622"/>
    </location>
</feature>
<dbReference type="InterPro" id="IPR001611">
    <property type="entry name" value="Leu-rich_rpt"/>
</dbReference>
<keyword evidence="14" id="KW-1185">Reference proteome</keyword>
<dbReference type="SMART" id="SM00409">
    <property type="entry name" value="IG"/>
    <property type="match status" value="12"/>
</dbReference>
<feature type="compositionally biased region" description="Basic and acidic residues" evidence="11">
    <location>
        <begin position="1648"/>
        <end position="1658"/>
    </location>
</feature>
<dbReference type="SMART" id="SM00369">
    <property type="entry name" value="LRR_TYP"/>
    <property type="match status" value="4"/>
</dbReference>
<feature type="compositionally biased region" description="Polar residues" evidence="11">
    <location>
        <begin position="1475"/>
        <end position="1491"/>
    </location>
</feature>
<name>A0A8C9SBM6_SCLFO</name>
<dbReference type="InterPro" id="IPR013783">
    <property type="entry name" value="Ig-like_fold"/>
</dbReference>
<protein>
    <submittedName>
        <fullName evidence="13">Matrix remodeling associated 5</fullName>
    </submittedName>
</protein>
<gene>
    <name evidence="13" type="primary">MXRA5</name>
    <name evidence="13" type="synonym">LOC108930934</name>
</gene>
<feature type="compositionally biased region" description="Polar residues" evidence="11">
    <location>
        <begin position="1693"/>
        <end position="1712"/>
    </location>
</feature>
<evidence type="ECO:0000259" key="12">
    <source>
        <dbReference type="PROSITE" id="PS50835"/>
    </source>
</evidence>
<feature type="region of interest" description="Disordered" evidence="11">
    <location>
        <begin position="1418"/>
        <end position="1513"/>
    </location>
</feature>
<feature type="region of interest" description="Disordered" evidence="11">
    <location>
        <begin position="609"/>
        <end position="682"/>
    </location>
</feature>
<dbReference type="FunFam" id="2.60.40.10:FF:001306">
    <property type="entry name" value="Matrix remodeling associated 5"/>
    <property type="match status" value="1"/>
</dbReference>
<evidence type="ECO:0000256" key="10">
    <source>
        <dbReference type="ARBA" id="ARBA00023319"/>
    </source>
</evidence>
<keyword evidence="3" id="KW-0812">Transmembrane</keyword>
<feature type="region of interest" description="Disordered" evidence="11">
    <location>
        <begin position="941"/>
        <end position="970"/>
    </location>
</feature>
<feature type="domain" description="Ig-like" evidence="12">
    <location>
        <begin position="1730"/>
        <end position="1819"/>
    </location>
</feature>
<feature type="compositionally biased region" description="Polar residues" evidence="11">
    <location>
        <begin position="1626"/>
        <end position="1646"/>
    </location>
</feature>
<dbReference type="PROSITE" id="PS50835">
    <property type="entry name" value="IG_LIKE"/>
    <property type="match status" value="12"/>
</dbReference>
<dbReference type="SMART" id="SM00082">
    <property type="entry name" value="LRRCT"/>
    <property type="match status" value="1"/>
</dbReference>
<evidence type="ECO:0000256" key="2">
    <source>
        <dbReference type="ARBA" id="ARBA00022614"/>
    </source>
</evidence>
<keyword evidence="6" id="KW-1133">Transmembrane helix</keyword>
<feature type="compositionally biased region" description="Polar residues" evidence="11">
    <location>
        <begin position="777"/>
        <end position="798"/>
    </location>
</feature>
<reference evidence="13" key="3">
    <citation type="submission" date="2025-09" db="UniProtKB">
        <authorList>
            <consortium name="Ensembl"/>
        </authorList>
    </citation>
    <scope>IDENTIFICATION</scope>
</reference>
<feature type="domain" description="Ig-like" evidence="12">
    <location>
        <begin position="2512"/>
        <end position="2604"/>
    </location>
</feature>
<evidence type="ECO:0000256" key="11">
    <source>
        <dbReference type="SAM" id="MobiDB-lite"/>
    </source>
</evidence>
<feature type="compositionally biased region" description="Polar residues" evidence="11">
    <location>
        <begin position="1574"/>
        <end position="1588"/>
    </location>
</feature>
<reference evidence="13" key="2">
    <citation type="submission" date="2025-08" db="UniProtKB">
        <authorList>
            <consortium name="Ensembl"/>
        </authorList>
    </citation>
    <scope>IDENTIFICATION</scope>
</reference>
<dbReference type="Pfam" id="PF07679">
    <property type="entry name" value="I-set"/>
    <property type="match status" value="7"/>
</dbReference>
<proteinExistence type="predicted"/>
<comment type="subcellular location">
    <subcellularLocation>
        <location evidence="1">Membrane</location>
        <topology evidence="1">Single-pass membrane protein</topology>
    </subcellularLocation>
</comment>
<feature type="domain" description="Ig-like" evidence="12">
    <location>
        <begin position="2223"/>
        <end position="2315"/>
    </location>
</feature>
<dbReference type="FunFam" id="2.60.40.10:FF:001377">
    <property type="entry name" value="Matrix remodeling associated 5"/>
    <property type="match status" value="1"/>
</dbReference>
<dbReference type="InterPro" id="IPR003598">
    <property type="entry name" value="Ig_sub2"/>
</dbReference>
<feature type="domain" description="Ig-like" evidence="12">
    <location>
        <begin position="2317"/>
        <end position="2407"/>
    </location>
</feature>
<dbReference type="SMART" id="SM00408">
    <property type="entry name" value="IGc2"/>
    <property type="match status" value="12"/>
</dbReference>
<feature type="compositionally biased region" description="Polar residues" evidence="11">
    <location>
        <begin position="1205"/>
        <end position="1225"/>
    </location>
</feature>
<dbReference type="InterPro" id="IPR036179">
    <property type="entry name" value="Ig-like_dom_sf"/>
</dbReference>
<evidence type="ECO:0000256" key="9">
    <source>
        <dbReference type="ARBA" id="ARBA00023180"/>
    </source>
</evidence>
<dbReference type="FunFam" id="2.60.40.10:FF:001402">
    <property type="entry name" value="Matrix remodeling associated 5"/>
    <property type="match status" value="1"/>
</dbReference>
<dbReference type="FunFam" id="2.60.40.10:FF:000076">
    <property type="entry name" value="Leucine-rich repeat and Ig domain-containing 4"/>
    <property type="match status" value="2"/>
</dbReference>
<feature type="compositionally biased region" description="Basic residues" evidence="11">
    <location>
        <begin position="957"/>
        <end position="970"/>
    </location>
</feature>
<evidence type="ECO:0000256" key="8">
    <source>
        <dbReference type="ARBA" id="ARBA00023157"/>
    </source>
</evidence>
<feature type="compositionally biased region" description="Polar residues" evidence="11">
    <location>
        <begin position="623"/>
        <end position="649"/>
    </location>
</feature>
<feature type="compositionally biased region" description="Polar residues" evidence="11">
    <location>
        <begin position="1335"/>
        <end position="1375"/>
    </location>
</feature>
<feature type="region of interest" description="Disordered" evidence="11">
    <location>
        <begin position="1330"/>
        <end position="1375"/>
    </location>
</feature>
<feature type="compositionally biased region" description="Basic and acidic residues" evidence="11">
    <location>
        <begin position="1195"/>
        <end position="1204"/>
    </location>
</feature>
<feature type="domain" description="Ig-like" evidence="12">
    <location>
        <begin position="2419"/>
        <end position="2507"/>
    </location>
</feature>
<evidence type="ECO:0000256" key="1">
    <source>
        <dbReference type="ARBA" id="ARBA00004167"/>
    </source>
</evidence>
<feature type="compositionally biased region" description="Polar residues" evidence="11">
    <location>
        <begin position="1452"/>
        <end position="1465"/>
    </location>
</feature>
<dbReference type="InterPro" id="IPR013098">
    <property type="entry name" value="Ig_I-set"/>
</dbReference>
<dbReference type="Gene3D" id="2.60.40.10">
    <property type="entry name" value="Immunoglobulins"/>
    <property type="match status" value="12"/>
</dbReference>
<feature type="compositionally biased region" description="Basic and acidic residues" evidence="11">
    <location>
        <begin position="1492"/>
        <end position="1510"/>
    </location>
</feature>
<feature type="region of interest" description="Disordered" evidence="11">
    <location>
        <begin position="1543"/>
        <end position="1588"/>
    </location>
</feature>
<evidence type="ECO:0000256" key="4">
    <source>
        <dbReference type="ARBA" id="ARBA00022729"/>
    </source>
</evidence>
<reference evidence="13 14" key="1">
    <citation type="submission" date="2019-04" db="EMBL/GenBank/DDBJ databases">
        <authorList>
            <consortium name="Wellcome Sanger Institute Data Sharing"/>
        </authorList>
    </citation>
    <scope>NUCLEOTIDE SEQUENCE [LARGE SCALE GENOMIC DNA]</scope>
</reference>
<keyword evidence="5" id="KW-0677">Repeat</keyword>
<dbReference type="GeneTree" id="ENSGT00940000159942"/>
<feature type="domain" description="Ig-like" evidence="12">
    <location>
        <begin position="2610"/>
        <end position="2703"/>
    </location>
</feature>
<feature type="compositionally biased region" description="Polar residues" evidence="11">
    <location>
        <begin position="1659"/>
        <end position="1681"/>
    </location>
</feature>
<evidence type="ECO:0000313" key="13">
    <source>
        <dbReference type="Ensembl" id="ENSSFOP00015036666.2"/>
    </source>
</evidence>
<dbReference type="CDD" id="cd00096">
    <property type="entry name" value="Ig"/>
    <property type="match status" value="2"/>
</dbReference>
<feature type="region of interest" description="Disordered" evidence="11">
    <location>
        <begin position="705"/>
        <end position="746"/>
    </location>
</feature>